<evidence type="ECO:0008006" key="3">
    <source>
        <dbReference type="Google" id="ProtNLM"/>
    </source>
</evidence>
<dbReference type="RefSeq" id="WP_109632686.1">
    <property type="nucleotide sequence ID" value="NZ_QGHB01000001.1"/>
</dbReference>
<evidence type="ECO:0000313" key="2">
    <source>
        <dbReference type="Proteomes" id="UP000246005"/>
    </source>
</evidence>
<reference evidence="1 2" key="1">
    <citation type="submission" date="2018-05" db="EMBL/GenBank/DDBJ databases">
        <title>Genomic Encyclopedia of Type Strains, Phase IV (KMG-IV): sequencing the most valuable type-strain genomes for metagenomic binning, comparative biology and taxonomic classification.</title>
        <authorList>
            <person name="Goeker M."/>
        </authorList>
    </citation>
    <scope>NUCLEOTIDE SEQUENCE [LARGE SCALE GENOMIC DNA]</scope>
    <source>
        <strain evidence="1 2">DSM 45480</strain>
    </source>
</reference>
<proteinExistence type="predicted"/>
<dbReference type="EMBL" id="QGHB01000001">
    <property type="protein sequence ID" value="PWK91815.1"/>
    <property type="molecule type" value="Genomic_DNA"/>
</dbReference>
<name>A0A316IXC7_9PSEU</name>
<dbReference type="Proteomes" id="UP000246005">
    <property type="component" value="Unassembled WGS sequence"/>
</dbReference>
<evidence type="ECO:0000313" key="1">
    <source>
        <dbReference type="EMBL" id="PWK91815.1"/>
    </source>
</evidence>
<accession>A0A316IXC7</accession>
<dbReference type="AlphaFoldDB" id="A0A316IXC7"/>
<protein>
    <recommendedName>
        <fullName evidence="3">Restriction endonuclease</fullName>
    </recommendedName>
</protein>
<sequence>MTEMAGDQIARRIAASGASIYDLFNRDSDEYYDNQTLEERLESALVGQQWDAPIRTRSKLGKAAVTVALGYPVPRSFRKTQPRFPSQNLDLFLQQSDNLQIWNEEVDPERRYALVRLDTTNTVTAVRVVTGEAVALWDKTGTLTSKFQAARLDSRTGSKLVSALDTELFREVLLPGATAEVDITGLSPASPPRRGKVLPISEVHSRLLPLEGVTFDDPGLTNERGRGVVLQKLVTETLGVGPYGDKGQFPDILNQALEVKLQLSPTIDLGLVSPDSDHLAEDVGGGLRHRDVRYAVFFGARSGSVVTLDAVVTTTGADFFTEFRRFEGLVSNRKLQIPLPSGLFETKG</sequence>
<comment type="caution">
    <text evidence="1">The sequence shown here is derived from an EMBL/GenBank/DDBJ whole genome shotgun (WGS) entry which is preliminary data.</text>
</comment>
<gene>
    <name evidence="1" type="ORF">C8D88_1011854</name>
</gene>
<organism evidence="1 2">
    <name type="scientific">Lentzea atacamensis</name>
    <dbReference type="NCBI Taxonomy" id="531938"/>
    <lineage>
        <taxon>Bacteria</taxon>
        <taxon>Bacillati</taxon>
        <taxon>Actinomycetota</taxon>
        <taxon>Actinomycetes</taxon>
        <taxon>Pseudonocardiales</taxon>
        <taxon>Pseudonocardiaceae</taxon>
        <taxon>Lentzea</taxon>
    </lineage>
</organism>